<evidence type="ECO:0000256" key="1">
    <source>
        <dbReference type="SAM" id="MobiDB-lite"/>
    </source>
</evidence>
<feature type="region of interest" description="Disordered" evidence="1">
    <location>
        <begin position="204"/>
        <end position="261"/>
    </location>
</feature>
<feature type="compositionally biased region" description="Polar residues" evidence="1">
    <location>
        <begin position="1"/>
        <end position="14"/>
    </location>
</feature>
<dbReference type="Proteomes" id="UP000027586">
    <property type="component" value="Unassembled WGS sequence"/>
</dbReference>
<reference evidence="2" key="1">
    <citation type="submission" date="2013-08" db="EMBL/GenBank/DDBJ databases">
        <title>Gene expansion shapes genome architecture in the human pathogen Lichtheimia corymbifera: an evolutionary genomics analysis in the ancient terrestrial Mucorales (Mucoromycotina).</title>
        <authorList>
            <person name="Schwartze V.U."/>
            <person name="Winter S."/>
            <person name="Shelest E."/>
            <person name="Marcet-Houben M."/>
            <person name="Horn F."/>
            <person name="Wehner S."/>
            <person name="Hoffmann K."/>
            <person name="Riege K."/>
            <person name="Sammeth M."/>
            <person name="Nowrousian M."/>
            <person name="Valiante V."/>
            <person name="Linde J."/>
            <person name="Jacobsen I.D."/>
            <person name="Marz M."/>
            <person name="Brakhage A.A."/>
            <person name="Gabaldon T."/>
            <person name="Bocker S."/>
            <person name="Voigt K."/>
        </authorList>
    </citation>
    <scope>NUCLEOTIDE SEQUENCE [LARGE SCALE GENOMIC DNA]</scope>
    <source>
        <strain evidence="2">FSU 9682</strain>
    </source>
</reference>
<proteinExistence type="predicted"/>
<dbReference type="GO" id="GO:0005634">
    <property type="term" value="C:nucleus"/>
    <property type="evidence" value="ECO:0007669"/>
    <property type="project" value="InterPro"/>
</dbReference>
<dbReference type="AlphaFoldDB" id="A0A068RRX5"/>
<dbReference type="VEuPathDB" id="FungiDB:LCOR_03913.1"/>
<accession>A0A068RRX5</accession>
<evidence type="ECO:0000313" key="3">
    <source>
        <dbReference type="Proteomes" id="UP000027586"/>
    </source>
</evidence>
<feature type="compositionally biased region" description="Polar residues" evidence="1">
    <location>
        <begin position="27"/>
        <end position="41"/>
    </location>
</feature>
<sequence>MTSVNRPTTYSRNLPRNRRGSLHSLDGLQSSLPRKNLESMSRSELLEAKERHERMLRHRSVVHTLPDKGAKIKQSIRQIDFLLNTDTMDMDATTTTTTAAAASACTDESEGLLCQLANLNFDTPRQEARRRGIARTNARARRQSNTDLFSIYDENWVRAKVRMIGFDESLQLEQDRHQRKQDEALCSSLDHMHIDRDDKLDEAEEDHYHQAVATPSSISTPMMYDIRSPSSLRNDDNYDGDDYSHDYGDHDDDDDDDDDRL</sequence>
<dbReference type="GO" id="GO:0003711">
    <property type="term" value="F:transcription elongation factor activity"/>
    <property type="evidence" value="ECO:0007669"/>
    <property type="project" value="InterPro"/>
</dbReference>
<keyword evidence="3" id="KW-1185">Reference proteome</keyword>
<dbReference type="InterPro" id="IPR026213">
    <property type="entry name" value="GRINL1"/>
</dbReference>
<evidence type="ECO:0000313" key="2">
    <source>
        <dbReference type="EMBL" id="CDH52445.1"/>
    </source>
</evidence>
<dbReference type="OrthoDB" id="2408655at2759"/>
<dbReference type="GO" id="GO:0006368">
    <property type="term" value="P:transcription elongation by RNA polymerase II"/>
    <property type="evidence" value="ECO:0007669"/>
    <property type="project" value="InterPro"/>
</dbReference>
<feature type="region of interest" description="Disordered" evidence="1">
    <location>
        <begin position="1"/>
        <end position="41"/>
    </location>
</feature>
<dbReference type="EMBL" id="CBTN010000013">
    <property type="protein sequence ID" value="CDH52445.1"/>
    <property type="molecule type" value="Genomic_DNA"/>
</dbReference>
<name>A0A068RRX5_9FUNG</name>
<protein>
    <submittedName>
        <fullName evidence="2">Uncharacterized protein</fullName>
    </submittedName>
</protein>
<organism evidence="2 3">
    <name type="scientific">Lichtheimia corymbifera JMRC:FSU:9682</name>
    <dbReference type="NCBI Taxonomy" id="1263082"/>
    <lineage>
        <taxon>Eukaryota</taxon>
        <taxon>Fungi</taxon>
        <taxon>Fungi incertae sedis</taxon>
        <taxon>Mucoromycota</taxon>
        <taxon>Mucoromycotina</taxon>
        <taxon>Mucoromycetes</taxon>
        <taxon>Mucorales</taxon>
        <taxon>Lichtheimiaceae</taxon>
        <taxon>Lichtheimia</taxon>
    </lineage>
</organism>
<comment type="caution">
    <text evidence="2">The sequence shown here is derived from an EMBL/GenBank/DDBJ whole genome shotgun (WGS) entry which is preliminary data.</text>
</comment>
<dbReference type="PRINTS" id="PR02085">
    <property type="entry name" value="POLR2GRINL1"/>
</dbReference>
<gene>
    <name evidence="2" type="ORF">LCOR_03913.1</name>
</gene>
<feature type="compositionally biased region" description="Acidic residues" evidence="1">
    <location>
        <begin position="249"/>
        <end position="261"/>
    </location>
</feature>